<proteinExistence type="predicted"/>
<dbReference type="Proteomes" id="UP000297245">
    <property type="component" value="Unassembled WGS sequence"/>
</dbReference>
<feature type="region of interest" description="Disordered" evidence="1">
    <location>
        <begin position="174"/>
        <end position="196"/>
    </location>
</feature>
<keyword evidence="3" id="KW-1185">Reference proteome</keyword>
<evidence type="ECO:0000256" key="1">
    <source>
        <dbReference type="SAM" id="MobiDB-lite"/>
    </source>
</evidence>
<organism evidence="2 3">
    <name type="scientific">Dendrothele bispora (strain CBS 962.96)</name>
    <dbReference type="NCBI Taxonomy" id="1314807"/>
    <lineage>
        <taxon>Eukaryota</taxon>
        <taxon>Fungi</taxon>
        <taxon>Dikarya</taxon>
        <taxon>Basidiomycota</taxon>
        <taxon>Agaricomycotina</taxon>
        <taxon>Agaricomycetes</taxon>
        <taxon>Agaricomycetidae</taxon>
        <taxon>Agaricales</taxon>
        <taxon>Agaricales incertae sedis</taxon>
        <taxon>Dendrothele</taxon>
    </lineage>
</organism>
<feature type="region of interest" description="Disordered" evidence="1">
    <location>
        <begin position="76"/>
        <end position="138"/>
    </location>
</feature>
<feature type="region of interest" description="Disordered" evidence="1">
    <location>
        <begin position="1"/>
        <end position="42"/>
    </location>
</feature>
<accession>A0A4S8M390</accession>
<name>A0A4S8M390_DENBC</name>
<sequence length="272" mass="29633">MGAGLEREREEETNHVPSPARGKMSRSPILTVPFPADDRRVGGKRRIGRTWICVPGSVSLLTLSSAYKVRNVHNSKGISREENQHEDVEDTDRRPAVVDPESEDLPRTADKTRTGERSPTPAPSSNSRGTGSNRSPMTLRKTASVMLSGSVSIPKRHEAVRCWKGGDATRVEGTFNTRSSPVITPDTTSGSVDYGTNTRGMGMVVVEKKEGSDHVVNPLTLPTPAKTYFASLREKALTQWAQRKPTVFSENPPLGHLDVPVNNLQLGCEGVL</sequence>
<dbReference type="EMBL" id="ML179173">
    <property type="protein sequence ID" value="THU96612.1"/>
    <property type="molecule type" value="Genomic_DNA"/>
</dbReference>
<feature type="compositionally biased region" description="Basic and acidic residues" evidence="1">
    <location>
        <begin position="78"/>
        <end position="96"/>
    </location>
</feature>
<gene>
    <name evidence="2" type="ORF">K435DRAFT_797217</name>
</gene>
<feature type="compositionally biased region" description="Low complexity" evidence="1">
    <location>
        <begin position="123"/>
        <end position="136"/>
    </location>
</feature>
<evidence type="ECO:0000313" key="2">
    <source>
        <dbReference type="EMBL" id="THU96612.1"/>
    </source>
</evidence>
<evidence type="ECO:0000313" key="3">
    <source>
        <dbReference type="Proteomes" id="UP000297245"/>
    </source>
</evidence>
<dbReference type="AlphaFoldDB" id="A0A4S8M390"/>
<reference evidence="2 3" key="1">
    <citation type="journal article" date="2019" name="Nat. Ecol. Evol.">
        <title>Megaphylogeny resolves global patterns of mushroom evolution.</title>
        <authorList>
            <person name="Varga T."/>
            <person name="Krizsan K."/>
            <person name="Foldi C."/>
            <person name="Dima B."/>
            <person name="Sanchez-Garcia M."/>
            <person name="Sanchez-Ramirez S."/>
            <person name="Szollosi G.J."/>
            <person name="Szarkandi J.G."/>
            <person name="Papp V."/>
            <person name="Albert L."/>
            <person name="Andreopoulos W."/>
            <person name="Angelini C."/>
            <person name="Antonin V."/>
            <person name="Barry K.W."/>
            <person name="Bougher N.L."/>
            <person name="Buchanan P."/>
            <person name="Buyck B."/>
            <person name="Bense V."/>
            <person name="Catcheside P."/>
            <person name="Chovatia M."/>
            <person name="Cooper J."/>
            <person name="Damon W."/>
            <person name="Desjardin D."/>
            <person name="Finy P."/>
            <person name="Geml J."/>
            <person name="Haridas S."/>
            <person name="Hughes K."/>
            <person name="Justo A."/>
            <person name="Karasinski D."/>
            <person name="Kautmanova I."/>
            <person name="Kiss B."/>
            <person name="Kocsube S."/>
            <person name="Kotiranta H."/>
            <person name="LaButti K.M."/>
            <person name="Lechner B.E."/>
            <person name="Liimatainen K."/>
            <person name="Lipzen A."/>
            <person name="Lukacs Z."/>
            <person name="Mihaltcheva S."/>
            <person name="Morgado L.N."/>
            <person name="Niskanen T."/>
            <person name="Noordeloos M.E."/>
            <person name="Ohm R.A."/>
            <person name="Ortiz-Santana B."/>
            <person name="Ovrebo C."/>
            <person name="Racz N."/>
            <person name="Riley R."/>
            <person name="Savchenko A."/>
            <person name="Shiryaev A."/>
            <person name="Soop K."/>
            <person name="Spirin V."/>
            <person name="Szebenyi C."/>
            <person name="Tomsovsky M."/>
            <person name="Tulloss R.E."/>
            <person name="Uehling J."/>
            <person name="Grigoriev I.V."/>
            <person name="Vagvolgyi C."/>
            <person name="Papp T."/>
            <person name="Martin F.M."/>
            <person name="Miettinen O."/>
            <person name="Hibbett D.S."/>
            <person name="Nagy L.G."/>
        </authorList>
    </citation>
    <scope>NUCLEOTIDE SEQUENCE [LARGE SCALE GENOMIC DNA]</scope>
    <source>
        <strain evidence="2 3">CBS 962.96</strain>
    </source>
</reference>
<feature type="compositionally biased region" description="Basic and acidic residues" evidence="1">
    <location>
        <begin position="104"/>
        <end position="116"/>
    </location>
</feature>
<feature type="compositionally biased region" description="Basic and acidic residues" evidence="1">
    <location>
        <begin position="1"/>
        <end position="14"/>
    </location>
</feature>
<protein>
    <submittedName>
        <fullName evidence="2">Uncharacterized protein</fullName>
    </submittedName>
</protein>